<organism evidence="5">
    <name type="scientific">uncultured Desulfovibrio sp</name>
    <dbReference type="NCBI Taxonomy" id="167968"/>
    <lineage>
        <taxon>Bacteria</taxon>
        <taxon>Pseudomonadati</taxon>
        <taxon>Thermodesulfobacteriota</taxon>
        <taxon>Desulfovibrionia</taxon>
        <taxon>Desulfovibrionales</taxon>
        <taxon>Desulfovibrionaceae</taxon>
        <taxon>Desulfovibrio</taxon>
        <taxon>environmental samples</taxon>
    </lineage>
</organism>
<dbReference type="GO" id="GO:0000271">
    <property type="term" value="P:polysaccharide biosynthetic process"/>
    <property type="evidence" value="ECO:0007669"/>
    <property type="project" value="TreeGrafter"/>
</dbReference>
<reference evidence="5" key="1">
    <citation type="submission" date="2016-08" db="EMBL/GenBank/DDBJ databases">
        <authorList>
            <person name="Seilhamer J.J."/>
        </authorList>
    </citation>
    <scope>NUCLEOTIDE SEQUENCE</scope>
    <source>
        <strain evidence="5">86-1</strain>
    </source>
</reference>
<name>A0A212L834_9BACT</name>
<evidence type="ECO:0000313" key="5">
    <source>
        <dbReference type="EMBL" id="SCM73489.1"/>
    </source>
</evidence>
<protein>
    <submittedName>
        <fullName evidence="5">Spore coat polysaccharide biosynthesis protein SpsC</fullName>
    </submittedName>
</protein>
<keyword evidence="3 4" id="KW-0663">Pyridoxal phosphate</keyword>
<dbReference type="InterPro" id="IPR020026">
    <property type="entry name" value="PseC"/>
</dbReference>
<feature type="active site" description="Proton acceptor" evidence="2">
    <location>
        <position position="192"/>
    </location>
</feature>
<gene>
    <name evidence="5" type="primary">spsC</name>
    <name evidence="5" type="ORF">KL86DES1_21330</name>
</gene>
<dbReference type="RefSeq" id="WP_232088308.1">
    <property type="nucleotide sequence ID" value="NZ_LT608333.1"/>
</dbReference>
<evidence type="ECO:0000256" key="2">
    <source>
        <dbReference type="PIRSR" id="PIRSR000390-1"/>
    </source>
</evidence>
<dbReference type="PIRSF" id="PIRSF000390">
    <property type="entry name" value="PLP_StrS"/>
    <property type="match status" value="1"/>
</dbReference>
<dbReference type="GO" id="GO:0008483">
    <property type="term" value="F:transaminase activity"/>
    <property type="evidence" value="ECO:0007669"/>
    <property type="project" value="TreeGrafter"/>
</dbReference>
<dbReference type="SUPFAM" id="SSF53383">
    <property type="entry name" value="PLP-dependent transferases"/>
    <property type="match status" value="1"/>
</dbReference>
<dbReference type="NCBIfam" id="TIGR03588">
    <property type="entry name" value="PseC"/>
    <property type="match status" value="1"/>
</dbReference>
<dbReference type="InterPro" id="IPR000653">
    <property type="entry name" value="DegT/StrS_aminotransferase"/>
</dbReference>
<dbReference type="Gene3D" id="3.40.640.10">
    <property type="entry name" value="Type I PLP-dependent aspartate aminotransferase-like (Major domain)"/>
    <property type="match status" value="1"/>
</dbReference>
<dbReference type="GO" id="GO:0030170">
    <property type="term" value="F:pyridoxal phosphate binding"/>
    <property type="evidence" value="ECO:0007669"/>
    <property type="project" value="TreeGrafter"/>
</dbReference>
<dbReference type="InterPro" id="IPR015424">
    <property type="entry name" value="PyrdxlP-dep_Trfase"/>
</dbReference>
<dbReference type="Gene3D" id="3.90.1150.10">
    <property type="entry name" value="Aspartate Aminotransferase, domain 1"/>
    <property type="match status" value="1"/>
</dbReference>
<feature type="modified residue" description="N6-(pyridoxal phosphate)lysine" evidence="3">
    <location>
        <position position="192"/>
    </location>
</feature>
<evidence type="ECO:0000256" key="3">
    <source>
        <dbReference type="PIRSR" id="PIRSR000390-2"/>
    </source>
</evidence>
<dbReference type="Pfam" id="PF01041">
    <property type="entry name" value="DegT_DnrJ_EryC1"/>
    <property type="match status" value="1"/>
</dbReference>
<evidence type="ECO:0000256" key="4">
    <source>
        <dbReference type="RuleBase" id="RU004508"/>
    </source>
</evidence>
<dbReference type="PANTHER" id="PTHR30244:SF34">
    <property type="entry name" value="DTDP-4-AMINO-4,6-DIDEOXYGALACTOSE TRANSAMINASE"/>
    <property type="match status" value="1"/>
</dbReference>
<dbReference type="AlphaFoldDB" id="A0A212L834"/>
<comment type="similarity">
    <text evidence="1 4">Belongs to the DegT/DnrJ/EryC1 family.</text>
</comment>
<dbReference type="EMBL" id="FMJC01000002">
    <property type="protein sequence ID" value="SCM73489.1"/>
    <property type="molecule type" value="Genomic_DNA"/>
</dbReference>
<evidence type="ECO:0000256" key="1">
    <source>
        <dbReference type="ARBA" id="ARBA00037999"/>
    </source>
</evidence>
<dbReference type="InterPro" id="IPR015422">
    <property type="entry name" value="PyrdxlP-dep_Trfase_small"/>
</dbReference>
<dbReference type="InterPro" id="IPR015421">
    <property type="entry name" value="PyrdxlP-dep_Trfase_major"/>
</dbReference>
<dbReference type="CDD" id="cd00616">
    <property type="entry name" value="AHBA_syn"/>
    <property type="match status" value="1"/>
</dbReference>
<accession>A0A212L834</accession>
<dbReference type="PANTHER" id="PTHR30244">
    <property type="entry name" value="TRANSAMINASE"/>
    <property type="match status" value="1"/>
</dbReference>
<proteinExistence type="inferred from homology"/>
<sequence length="379" mass="41062">MFCNPIAMNNTPFLPYGRQIIDDVDIQAVVDVLRSDWLTTGPAVERFEADVCAYTGASHGVAVANGTAALHAAMFALGIGKGDEVIVTPLTFAASANCILYQGGTPVFADVDADTLLLDPAAVEAAITPCTRAIIAVDYAGQPCHWDSLRAIAEKHRLALVADSCHALGAAYKGRNVGTLADITVFSFHPVKHITTGEGGMAMTNDAALATRMRAFRGHGITTTASQREKSGAWFYEMTELGYNYRITDFQCALGSSQLKKLDGWITKRNQLAQAYDAAFAKSAVCPLARRDDMRHAYHLYVVRTPERDAVFKHLRGLGIGANVHYMPVHMHPYYQNLGYEKGICPVAEAAHENILTLPLWPGMDVEDMARVASAAVTE</sequence>